<organism evidence="1 2">
    <name type="scientific">Bacteroides fragilis CL07T12C05</name>
    <dbReference type="NCBI Taxonomy" id="997883"/>
    <lineage>
        <taxon>Bacteria</taxon>
        <taxon>Pseudomonadati</taxon>
        <taxon>Bacteroidota</taxon>
        <taxon>Bacteroidia</taxon>
        <taxon>Bacteroidales</taxon>
        <taxon>Bacteroidaceae</taxon>
        <taxon>Bacteroides</taxon>
    </lineage>
</organism>
<dbReference type="HOGENOM" id="CLU_2462642_0_0_10"/>
<accession>A0A0E2B0K0</accession>
<protein>
    <submittedName>
        <fullName evidence="1">Uncharacterized protein</fullName>
    </submittedName>
</protein>
<name>A0A0E2B0K0_BACFG</name>
<dbReference type="EMBL" id="AGXN01000012">
    <property type="protein sequence ID" value="EIY96086.1"/>
    <property type="molecule type" value="Genomic_DNA"/>
</dbReference>
<gene>
    <name evidence="1" type="ORF">HMPREF1056_01974</name>
</gene>
<comment type="caution">
    <text evidence="1">The sequence shown here is derived from an EMBL/GenBank/DDBJ whole genome shotgun (WGS) entry which is preliminary data.</text>
</comment>
<evidence type="ECO:0000313" key="1">
    <source>
        <dbReference type="EMBL" id="EIY96086.1"/>
    </source>
</evidence>
<dbReference type="PATRIC" id="fig|997883.3.peg.2067"/>
<dbReference type="AlphaFoldDB" id="A0A0E2B0K0"/>
<dbReference type="Proteomes" id="UP000003879">
    <property type="component" value="Unassembled WGS sequence"/>
</dbReference>
<proteinExistence type="predicted"/>
<evidence type="ECO:0000313" key="2">
    <source>
        <dbReference type="Proteomes" id="UP000003879"/>
    </source>
</evidence>
<reference evidence="1 2" key="1">
    <citation type="submission" date="2012-02" db="EMBL/GenBank/DDBJ databases">
        <title>The Genome Sequence of Bacteroides fragilis CL07T12C05.</title>
        <authorList>
            <consortium name="The Broad Institute Genome Sequencing Platform"/>
            <person name="Earl A."/>
            <person name="Ward D."/>
            <person name="Feldgarden M."/>
            <person name="Gevers D."/>
            <person name="Zitomersky N.L."/>
            <person name="Coyne M.J."/>
            <person name="Comstock L.E."/>
            <person name="Young S.K."/>
            <person name="Zeng Q."/>
            <person name="Gargeya S."/>
            <person name="Fitzgerald M."/>
            <person name="Haas B."/>
            <person name="Abouelleil A."/>
            <person name="Alvarado L."/>
            <person name="Arachchi H.M."/>
            <person name="Berlin A."/>
            <person name="Chapman S.B."/>
            <person name="Gearin G."/>
            <person name="Goldberg J."/>
            <person name="Griggs A."/>
            <person name="Gujja S."/>
            <person name="Hansen M."/>
            <person name="Heiman D."/>
            <person name="Howarth C."/>
            <person name="Larimer J."/>
            <person name="Lui A."/>
            <person name="MacDonald P.J.P."/>
            <person name="McCowen C."/>
            <person name="Montmayeur A."/>
            <person name="Murphy C."/>
            <person name="Neiman D."/>
            <person name="Pearson M."/>
            <person name="Priest M."/>
            <person name="Roberts A."/>
            <person name="Saif S."/>
            <person name="Shea T."/>
            <person name="Sisk P."/>
            <person name="Stolte C."/>
            <person name="Sykes S."/>
            <person name="Wortman J."/>
            <person name="Nusbaum C."/>
            <person name="Birren B."/>
        </authorList>
    </citation>
    <scope>NUCLEOTIDE SEQUENCE [LARGE SCALE GENOMIC DNA]</scope>
    <source>
        <strain evidence="1 2">CL07T12C05</strain>
    </source>
</reference>
<sequence>MSERDLGDIHYMSGINEAEIELYKSYIVDIILHTIDCCGCESLLTFYNKLKLYINKQIADLLVNKEVPNYRLLADLLYSWKSEIEYRR</sequence>